<feature type="transmembrane region" description="Helical" evidence="1">
    <location>
        <begin position="42"/>
        <end position="63"/>
    </location>
</feature>
<accession>A0ABV6QMC1</accession>
<dbReference type="Proteomes" id="UP001589890">
    <property type="component" value="Unassembled WGS sequence"/>
</dbReference>
<comment type="caution">
    <text evidence="2">The sequence shown here is derived from an EMBL/GenBank/DDBJ whole genome shotgun (WGS) entry which is preliminary data.</text>
</comment>
<gene>
    <name evidence="2" type="ORF">ACFFGN_11840</name>
</gene>
<sequence length="458" mass="47971">MTETELHSRLTASVADVEPPNDLIDRVRAGGSKRLRRQRISAVATVAVAVLAIGGVLTAGVGLERFDSQADAAANARTTIATDDPYAYFLNKPTKGDLANDAKYLDEVLRAWHKSHGRSANKDRGIFDHLKGEAHVVWAGNTPAGRAAMVIQRAELRHHDNIQLSREGLFTLAGFVGMGADGKATVVDDAYPAPGVGAPPMAFVVGSGRGGVDQKALVVLDTGTPKVGVSMQREYPATGGSTRTYQSVTFQGGAAVVPLAPGATALSIRVSRLPANEAGRIAVAAGPAGNPASVEQRLWVDAADEHGWPAAPGLTEFTQAEREAFAAAVQKASDPATFVSAFSMWHAYATTPNGDRVVVGEFALDGDPTRVFAHITSPGGRSKVVGAGIPWRNDPLPVRVQLPEGQGWLVAGRGAELSFQHKDGTWSSPMTNALLVPATPGAKVRVQLAGQQQVVTLG</sequence>
<protein>
    <submittedName>
        <fullName evidence="2">Uncharacterized protein</fullName>
    </submittedName>
</protein>
<keyword evidence="1" id="KW-1133">Transmembrane helix</keyword>
<evidence type="ECO:0000256" key="1">
    <source>
        <dbReference type="SAM" id="Phobius"/>
    </source>
</evidence>
<reference evidence="2 3" key="1">
    <citation type="submission" date="2024-09" db="EMBL/GenBank/DDBJ databases">
        <authorList>
            <person name="Sun Q."/>
            <person name="Mori K."/>
        </authorList>
    </citation>
    <scope>NUCLEOTIDE SEQUENCE [LARGE SCALE GENOMIC DNA]</scope>
    <source>
        <strain evidence="2 3">CGMCC 1.15906</strain>
    </source>
</reference>
<dbReference type="RefSeq" id="WP_380046460.1">
    <property type="nucleotide sequence ID" value="NZ_JBHLTC010000014.1"/>
</dbReference>
<dbReference type="EMBL" id="JBHLTC010000014">
    <property type="protein sequence ID" value="MFC0624757.1"/>
    <property type="molecule type" value="Genomic_DNA"/>
</dbReference>
<evidence type="ECO:0000313" key="3">
    <source>
        <dbReference type="Proteomes" id="UP001589890"/>
    </source>
</evidence>
<name>A0ABV6QMC1_9ACTN</name>
<keyword evidence="1" id="KW-0812">Transmembrane</keyword>
<keyword evidence="3" id="KW-1185">Reference proteome</keyword>
<organism evidence="2 3">
    <name type="scientific">Kribbella deserti</name>
    <dbReference type="NCBI Taxonomy" id="1926257"/>
    <lineage>
        <taxon>Bacteria</taxon>
        <taxon>Bacillati</taxon>
        <taxon>Actinomycetota</taxon>
        <taxon>Actinomycetes</taxon>
        <taxon>Propionibacteriales</taxon>
        <taxon>Kribbellaceae</taxon>
        <taxon>Kribbella</taxon>
    </lineage>
</organism>
<keyword evidence="1" id="KW-0472">Membrane</keyword>
<proteinExistence type="predicted"/>
<evidence type="ECO:0000313" key="2">
    <source>
        <dbReference type="EMBL" id="MFC0624757.1"/>
    </source>
</evidence>